<evidence type="ECO:0000313" key="9">
    <source>
        <dbReference type="EMBL" id="RHY31822.1"/>
    </source>
</evidence>
<reference evidence="9 10" key="1">
    <citation type="submission" date="2018-08" db="EMBL/GenBank/DDBJ databases">
        <title>Aphanomyces genome sequencing and annotation.</title>
        <authorList>
            <person name="Minardi D."/>
            <person name="Oidtmann B."/>
            <person name="Van Der Giezen M."/>
            <person name="Studholme D.J."/>
        </authorList>
    </citation>
    <scope>NUCLEOTIDE SEQUENCE [LARGE SCALE GENOMIC DNA]</scope>
    <source>
        <strain evidence="9 10">NJM0002</strain>
    </source>
</reference>
<dbReference type="Pfam" id="PF07685">
    <property type="entry name" value="GATase_3"/>
    <property type="match status" value="1"/>
</dbReference>
<evidence type="ECO:0000256" key="3">
    <source>
        <dbReference type="ARBA" id="ARBA00022741"/>
    </source>
</evidence>
<comment type="caution">
    <text evidence="9">The sequence shown here is derived from an EMBL/GenBank/DDBJ whole genome shotgun (WGS) entry which is preliminary data.</text>
</comment>
<evidence type="ECO:0000313" key="10">
    <source>
        <dbReference type="Proteomes" id="UP000285060"/>
    </source>
</evidence>
<dbReference type="GO" id="GO:0005524">
    <property type="term" value="F:ATP binding"/>
    <property type="evidence" value="ECO:0007669"/>
    <property type="project" value="UniProtKB-KW"/>
</dbReference>
<dbReference type="CDD" id="cd03130">
    <property type="entry name" value="GATase1_CobB"/>
    <property type="match status" value="1"/>
</dbReference>
<dbReference type="Pfam" id="PF24681">
    <property type="entry name" value="Kelch_KLHDC2_KLHL20_DRC7"/>
    <property type="match status" value="2"/>
</dbReference>
<dbReference type="NCBIfam" id="TIGR00379">
    <property type="entry name" value="cobB"/>
    <property type="match status" value="1"/>
</dbReference>
<dbReference type="PROSITE" id="PS50983">
    <property type="entry name" value="FE_B12_PBP"/>
    <property type="match status" value="1"/>
</dbReference>
<dbReference type="SMART" id="SM00612">
    <property type="entry name" value="Kelch"/>
    <property type="match status" value="3"/>
</dbReference>
<dbReference type="PANTHER" id="PTHR43873">
    <property type="entry name" value="COBYRINATE A,C-DIAMIDE SYNTHASE"/>
    <property type="match status" value="1"/>
</dbReference>
<dbReference type="Pfam" id="PF17653">
    <property type="entry name" value="DUF5522"/>
    <property type="match status" value="1"/>
</dbReference>
<evidence type="ECO:0000256" key="5">
    <source>
        <dbReference type="ARBA" id="ARBA00022842"/>
    </source>
</evidence>
<evidence type="ECO:0000256" key="1">
    <source>
        <dbReference type="ARBA" id="ARBA00001946"/>
    </source>
</evidence>
<dbReference type="InterPro" id="IPR004484">
    <property type="entry name" value="CbiA/CobB_synth"/>
</dbReference>
<dbReference type="NCBIfam" id="NF002204">
    <property type="entry name" value="PRK01077.1"/>
    <property type="match status" value="1"/>
</dbReference>
<keyword evidence="5" id="KW-0460">Magnesium</keyword>
<dbReference type="InterPro" id="IPR015915">
    <property type="entry name" value="Kelch-typ_b-propeller"/>
</dbReference>
<keyword evidence="2" id="KW-0436">Ligase</keyword>
<dbReference type="InterPro" id="IPR027417">
    <property type="entry name" value="P-loop_NTPase"/>
</dbReference>
<dbReference type="InterPro" id="IPR029062">
    <property type="entry name" value="Class_I_gatase-like"/>
</dbReference>
<dbReference type="PANTHER" id="PTHR43873:SF1">
    <property type="entry name" value="COBYRINATE A,C-DIAMIDE SYNTHASE"/>
    <property type="match status" value="1"/>
</dbReference>
<evidence type="ECO:0000256" key="2">
    <source>
        <dbReference type="ARBA" id="ARBA00022598"/>
    </source>
</evidence>
<comment type="cofactor">
    <cofactor evidence="1">
        <name>Mg(2+)</name>
        <dbReference type="ChEBI" id="CHEBI:18420"/>
    </cofactor>
</comment>
<sequence>MAEQLPRVLVVSGVSSGVGKTSVAIGIMASLTHRGLRVQPYKVGPDFLDPMHHTVACGGVASVNLDGAMMGREGVLESFARHCRASKADFAIVEGCMGLFDSRDGHSDCGSTAEIAKWLDAPVVLVVDAWCLGRTAAAIVHGYASFDPNVRLAGVIFNKVGGKAHSQWLRDAIASTALTERVSVLGCLPKSAAVVMPERHLGLHLPTPDSSTSVLHELRRLIHSHVNLDLFDLTAGPVFPPSGATALSADPSSSSDSSHALLPPVRFGIAKDDAFCFYYHDNLHLLEAAGATLVYFSPLRDKTLPPGLHGIYFGGGYPELHASALMANTTLQSSVRDFARRGGLIYAECGGLMYLSQALHDGHGGLFSMVGLLPFDVTMTPRMVMGYVNATPSPALVSLLRLPPNLVLRCQQYHFSEATDSSGKPIEQLSREGVGIGWTGVAHHAYNVAMVHTSTTSSPPSLEGVVQDSTIASYCHVHFGATPEMAPALVQAARRKMRFVSLEATATETLGAIWSTTTSDDDAFPANPAVLHGISEFCTAPSWLVKSLPKLTLSLITATTSQDIERQVQEFHAAGVRDLHTIDTPTLRAAKPDVVFTQEACDRCAVTDSALLRALDAIGLAATTSTVLCRPRTVDEMLQQVLRLGAVVGEPKRGEALHASLTARLERVRKAVGVTNPVKPRVVGLESAFPLVVSGQWLPDMRIRAGGVEALWDSYPGCPPRRLLWDDIVTASPDVLVVACCGKSAYGSAKEVEDHLANLPGFWDLPAMQASPPRLFLLSHELSSRPGPQSVDGIEILAALLHPESNIPIAYPGPPESVLQFTGTRECMPAMTDHFVPVNLRPSLHCPSEQATEPVSFRPADAATPTTSSSEREPSIASTGPSNGSVPTALPVSAHVLLSWHDKLLLLQGDTSRRQLDANVLWEGSSSVVDGKYSWRPVPCTTVFGESVPTRRSNHAAVVWGDVVVVFGGWDAAGLRPLADLELLDLTTRCWTHGSSMGSPPSPRGNPSMVLESNSHVLVFGGWNGRKRFNDVTQLDLTTWTWTTLSMNVDDSPLHPSPRTDHTAVWWPCDNSPQPPKDESCRRRRGVMVVFGGSDESLGPRNDVWAFYPDRTGIAWESWTCSGDVPSRRTSHAAILVHGHVMVVTGGQSHLTRGGSVMDSVYALDLTTKVWRRLGQSLPHPVCRHSMAILSNGKDTSSVDMAVVGGYDGKKSTSLVQILSLSQDDAVPDKNVQETMCTTKIATPPSSTSRSVSFPIVAPKQHTRAPTMPLTWSDVVADESLRQDLDEIQDLDSDDDDDVASEKYRLLHRVACERGYRQYVDPGSGYTVFTSVYLKERACCGYKCRHCPWGHKNVPKGVNDSKPNLDW</sequence>
<dbReference type="SUPFAM" id="SSF53807">
    <property type="entry name" value="Helical backbone' metal receptor"/>
    <property type="match status" value="1"/>
</dbReference>
<feature type="compositionally biased region" description="Polar residues" evidence="7">
    <location>
        <begin position="876"/>
        <end position="885"/>
    </location>
</feature>
<dbReference type="Gene3D" id="2.120.10.80">
    <property type="entry name" value="Kelch-type beta propeller"/>
    <property type="match status" value="2"/>
</dbReference>
<evidence type="ECO:0000259" key="8">
    <source>
        <dbReference type="PROSITE" id="PS50983"/>
    </source>
</evidence>
<dbReference type="CDD" id="cd05388">
    <property type="entry name" value="CobB_N"/>
    <property type="match status" value="1"/>
</dbReference>
<organism evidence="9 10">
    <name type="scientific">Aphanomyces invadans</name>
    <dbReference type="NCBI Taxonomy" id="157072"/>
    <lineage>
        <taxon>Eukaryota</taxon>
        <taxon>Sar</taxon>
        <taxon>Stramenopiles</taxon>
        <taxon>Oomycota</taxon>
        <taxon>Saprolegniomycetes</taxon>
        <taxon>Saprolegniales</taxon>
        <taxon>Verrucalvaceae</taxon>
        <taxon>Aphanomyces</taxon>
    </lineage>
</organism>
<dbReference type="InterPro" id="IPR002586">
    <property type="entry name" value="CobQ/CobB/MinD/ParA_Nub-bd_dom"/>
</dbReference>
<keyword evidence="3" id="KW-0547">Nucleotide-binding</keyword>
<feature type="domain" description="Fe/B12 periplasmic-binding" evidence="8">
    <location>
        <begin position="498"/>
        <end position="805"/>
    </location>
</feature>
<dbReference type="SUPFAM" id="SSF52317">
    <property type="entry name" value="Class I glutamine amidotransferase-like"/>
    <property type="match status" value="1"/>
</dbReference>
<dbReference type="SUPFAM" id="SSF52540">
    <property type="entry name" value="P-loop containing nucleoside triphosphate hydrolases"/>
    <property type="match status" value="1"/>
</dbReference>
<gene>
    <name evidence="9" type="ORF">DYB32_003141</name>
</gene>
<dbReference type="Gene3D" id="3.40.50.880">
    <property type="match status" value="1"/>
</dbReference>
<dbReference type="PROSITE" id="PS51274">
    <property type="entry name" value="GATASE_COBBQ"/>
    <property type="match status" value="1"/>
</dbReference>
<dbReference type="Gene3D" id="3.40.50.1980">
    <property type="entry name" value="Nitrogenase molybdenum iron protein domain"/>
    <property type="match status" value="2"/>
</dbReference>
<proteinExistence type="predicted"/>
<dbReference type="InterPro" id="IPR002491">
    <property type="entry name" value="ABC_transptr_periplasmic_BD"/>
</dbReference>
<keyword evidence="4" id="KW-0067">ATP-binding</keyword>
<protein>
    <recommendedName>
        <fullName evidence="8">Fe/B12 periplasmic-binding domain-containing protein</fullName>
    </recommendedName>
</protein>
<dbReference type="Gene3D" id="3.40.50.300">
    <property type="entry name" value="P-loop containing nucleotide triphosphate hydrolases"/>
    <property type="match status" value="1"/>
</dbReference>
<evidence type="ECO:0000256" key="7">
    <source>
        <dbReference type="SAM" id="MobiDB-lite"/>
    </source>
</evidence>
<dbReference type="Pfam" id="PF01656">
    <property type="entry name" value="CbiA"/>
    <property type="match status" value="1"/>
</dbReference>
<evidence type="ECO:0000256" key="6">
    <source>
        <dbReference type="ARBA" id="ARBA00022962"/>
    </source>
</evidence>
<dbReference type="Proteomes" id="UP000285060">
    <property type="component" value="Unassembled WGS sequence"/>
</dbReference>
<dbReference type="GO" id="GO:0042242">
    <property type="term" value="F:cobyrinic acid a,c-diamide synthase activity"/>
    <property type="evidence" value="ECO:0007669"/>
    <property type="project" value="InterPro"/>
</dbReference>
<keyword evidence="6" id="KW-0315">Glutamine amidotransferase</keyword>
<keyword evidence="10" id="KW-1185">Reference proteome</keyword>
<name>A0A3R6W013_9STRA</name>
<feature type="region of interest" description="Disordered" evidence="7">
    <location>
        <begin position="847"/>
        <end position="885"/>
    </location>
</feature>
<dbReference type="InterPro" id="IPR006652">
    <property type="entry name" value="Kelch_1"/>
</dbReference>
<dbReference type="Pfam" id="PF01497">
    <property type="entry name" value="Peripla_BP_2"/>
    <property type="match status" value="1"/>
</dbReference>
<dbReference type="SUPFAM" id="SSF117281">
    <property type="entry name" value="Kelch motif"/>
    <property type="match status" value="1"/>
</dbReference>
<dbReference type="InterPro" id="IPR040807">
    <property type="entry name" value="DUF5522"/>
</dbReference>
<evidence type="ECO:0000256" key="4">
    <source>
        <dbReference type="ARBA" id="ARBA00022840"/>
    </source>
</evidence>
<dbReference type="EMBL" id="QUSY01000183">
    <property type="protein sequence ID" value="RHY31822.1"/>
    <property type="molecule type" value="Genomic_DNA"/>
</dbReference>
<dbReference type="VEuPathDB" id="FungiDB:H310_01320"/>
<dbReference type="InterPro" id="IPR011698">
    <property type="entry name" value="GATase_3"/>
</dbReference>
<accession>A0A3R6W013</accession>